<dbReference type="InterPro" id="IPR000182">
    <property type="entry name" value="GNAT_dom"/>
</dbReference>
<protein>
    <recommendedName>
        <fullName evidence="1">N-acetyltransferase domain-containing protein</fullName>
    </recommendedName>
</protein>
<name>A0A0D2AY19_9PEZI</name>
<dbReference type="OrthoDB" id="2115692at2759"/>
<accession>A0A0D2AY19</accession>
<dbReference type="GO" id="GO:0016747">
    <property type="term" value="F:acyltransferase activity, transferring groups other than amino-acyl groups"/>
    <property type="evidence" value="ECO:0007669"/>
    <property type="project" value="InterPro"/>
</dbReference>
<dbReference type="HOGENOM" id="CLU_060131_6_5_1"/>
<dbReference type="RefSeq" id="XP_016213878.1">
    <property type="nucleotide sequence ID" value="XM_016358260.1"/>
</dbReference>
<dbReference type="InterPro" id="IPR016181">
    <property type="entry name" value="Acyl_CoA_acyltransferase"/>
</dbReference>
<dbReference type="Gene3D" id="3.40.630.30">
    <property type="match status" value="1"/>
</dbReference>
<reference evidence="2 3" key="1">
    <citation type="submission" date="2015-01" db="EMBL/GenBank/DDBJ databases">
        <title>The Genome Sequence of Ochroconis gallopava CBS43764.</title>
        <authorList>
            <consortium name="The Broad Institute Genomics Platform"/>
            <person name="Cuomo C."/>
            <person name="de Hoog S."/>
            <person name="Gorbushina A."/>
            <person name="Stielow B."/>
            <person name="Teixiera M."/>
            <person name="Abouelleil A."/>
            <person name="Chapman S.B."/>
            <person name="Priest M."/>
            <person name="Young S.K."/>
            <person name="Wortman J."/>
            <person name="Nusbaum C."/>
            <person name="Birren B."/>
        </authorList>
    </citation>
    <scope>NUCLEOTIDE SEQUENCE [LARGE SCALE GENOMIC DNA]</scope>
    <source>
        <strain evidence="2 3">CBS 43764</strain>
    </source>
</reference>
<dbReference type="CDD" id="cd04301">
    <property type="entry name" value="NAT_SF"/>
    <property type="match status" value="1"/>
</dbReference>
<keyword evidence="3" id="KW-1185">Reference proteome</keyword>
<proteinExistence type="predicted"/>
<dbReference type="SUPFAM" id="SSF55729">
    <property type="entry name" value="Acyl-CoA N-acyltransferases (Nat)"/>
    <property type="match status" value="1"/>
</dbReference>
<dbReference type="GeneID" id="27312808"/>
<sequence>MPLEVVPLAETDAQAWAELYYPAFRSSTVGCLWHREPSPESTRKLGESLKASLRKPEVHAFKCIDTDLGNKLIAVAKWSVFDRPRSMEDVEKTFTLREMFEEENVEARKEFMEGIWKSRREVMGGQPHVMLDSLICDPDHHRRGAGRMLVQWGIEKSVEMGIPAYLEGSSAGKRLYLSVGYQPVREIVFDGTKYGATEKDVHTAMLRPPQKAAIMN</sequence>
<evidence type="ECO:0000313" key="2">
    <source>
        <dbReference type="EMBL" id="KIW04009.1"/>
    </source>
</evidence>
<dbReference type="STRING" id="253628.A0A0D2AY19"/>
<dbReference type="PROSITE" id="PS51186">
    <property type="entry name" value="GNAT"/>
    <property type="match status" value="1"/>
</dbReference>
<dbReference type="Proteomes" id="UP000053259">
    <property type="component" value="Unassembled WGS sequence"/>
</dbReference>
<dbReference type="VEuPathDB" id="FungiDB:PV09_04835"/>
<evidence type="ECO:0000259" key="1">
    <source>
        <dbReference type="PROSITE" id="PS51186"/>
    </source>
</evidence>
<dbReference type="InParanoid" id="A0A0D2AY19"/>
<dbReference type="EMBL" id="KN847542">
    <property type="protein sequence ID" value="KIW04009.1"/>
    <property type="molecule type" value="Genomic_DNA"/>
</dbReference>
<dbReference type="PANTHER" id="PTHR42791">
    <property type="entry name" value="GNAT FAMILY ACETYLTRANSFERASE"/>
    <property type="match status" value="1"/>
</dbReference>
<gene>
    <name evidence="2" type="ORF">PV09_04835</name>
</gene>
<dbReference type="Pfam" id="PF00583">
    <property type="entry name" value="Acetyltransf_1"/>
    <property type="match status" value="1"/>
</dbReference>
<organism evidence="2 3">
    <name type="scientific">Verruconis gallopava</name>
    <dbReference type="NCBI Taxonomy" id="253628"/>
    <lineage>
        <taxon>Eukaryota</taxon>
        <taxon>Fungi</taxon>
        <taxon>Dikarya</taxon>
        <taxon>Ascomycota</taxon>
        <taxon>Pezizomycotina</taxon>
        <taxon>Dothideomycetes</taxon>
        <taxon>Pleosporomycetidae</taxon>
        <taxon>Venturiales</taxon>
        <taxon>Sympoventuriaceae</taxon>
        <taxon>Verruconis</taxon>
    </lineage>
</organism>
<dbReference type="InterPro" id="IPR052523">
    <property type="entry name" value="Trichothecene_AcTrans"/>
</dbReference>
<evidence type="ECO:0000313" key="3">
    <source>
        <dbReference type="Proteomes" id="UP000053259"/>
    </source>
</evidence>
<dbReference type="PANTHER" id="PTHR42791:SF14">
    <property type="entry name" value="N-ACETYLTRANSFERASE DOMAIN-CONTAINING PROTEIN"/>
    <property type="match status" value="1"/>
</dbReference>
<dbReference type="AlphaFoldDB" id="A0A0D2AY19"/>
<feature type="domain" description="N-acetyltransferase" evidence="1">
    <location>
        <begin position="3"/>
        <end position="210"/>
    </location>
</feature>